<feature type="compositionally biased region" description="Low complexity" evidence="1">
    <location>
        <begin position="395"/>
        <end position="408"/>
    </location>
</feature>
<accession>A0A1H4CTB4</accession>
<evidence type="ECO:0000313" key="2">
    <source>
        <dbReference type="EMBL" id="SEA63596.1"/>
    </source>
</evidence>
<keyword evidence="3" id="KW-1185">Reference proteome</keyword>
<protein>
    <recommendedName>
        <fullName evidence="4">TnsE C-terminal domain-containing protein</fullName>
    </recommendedName>
</protein>
<evidence type="ECO:0000313" key="3">
    <source>
        <dbReference type="Proteomes" id="UP000198703"/>
    </source>
</evidence>
<dbReference type="EMBL" id="FNQM01000008">
    <property type="protein sequence ID" value="SEA63596.1"/>
    <property type="molecule type" value="Genomic_DNA"/>
</dbReference>
<dbReference type="AlphaFoldDB" id="A0A1H4CTB4"/>
<organism evidence="2 3">
    <name type="scientific">Rubrimonas cliftonensis</name>
    <dbReference type="NCBI Taxonomy" id="89524"/>
    <lineage>
        <taxon>Bacteria</taxon>
        <taxon>Pseudomonadati</taxon>
        <taxon>Pseudomonadota</taxon>
        <taxon>Alphaproteobacteria</taxon>
        <taxon>Rhodobacterales</taxon>
        <taxon>Paracoccaceae</taxon>
        <taxon>Rubrimonas</taxon>
    </lineage>
</organism>
<dbReference type="STRING" id="89524.SAMN05444370_10820"/>
<proteinExistence type="predicted"/>
<evidence type="ECO:0008006" key="4">
    <source>
        <dbReference type="Google" id="ProtNLM"/>
    </source>
</evidence>
<sequence length="631" mass="68313">MAVQIEALRIFGEVEIVVIGAPFRSADGSWLIKLILRWRDSDRQSTAVVPMGALPLLSIGRVFISGNRSDLAWTGKVADITIPDVSACEEIESDAVPGELLAPLFSSARRRGPPQSVLLYRVGDRRIYVPAIELIRACHLTCSTLATAILRPQALMGLYRPLRPGAHERLRLDFTAALPVGLLRGKRAPGFVERFAWTAVHPEGRRSWDSVARLSPGSGSLRIAPPALIGSEWRVRMIEADNAALVLEIASITGKEQVAEEIVYTHPKLIRYVRTVTRTDVGTAATSRAENAGAKGETSTEPFDGEVSEEEGSSDAGEGGAERLIVETEAATRMADPSVVSIEGNAHEFDRTIPIRDIRFEVEATKGKRAKMIVTDDEDEDDDDGETGIRTVRRASGGALDGSQAAGSGDAGPRRTMSEAGETKPAPAKPAAMVRRKVTVAEPEPGAELDQIEFSTLEKMDTDYVGALGPLVEVLRRMDAMLPTVRVSSSLTPLPEGRAISRIGAARFDRRPALVAVLWPADRGPTLLIDVDHSGGVSVAMLALRYGPDATMAAIEEDVKAMLTALATNGFWVMETLQEQIDAGAVAVERLVKVLRRTRSAEHPDYINRWVLTLIERLGFQDEMRSGDAGL</sequence>
<feature type="compositionally biased region" description="Acidic residues" evidence="1">
    <location>
        <begin position="375"/>
        <end position="386"/>
    </location>
</feature>
<dbReference type="Proteomes" id="UP000198703">
    <property type="component" value="Unassembled WGS sequence"/>
</dbReference>
<evidence type="ECO:0000256" key="1">
    <source>
        <dbReference type="SAM" id="MobiDB-lite"/>
    </source>
</evidence>
<gene>
    <name evidence="2" type="ORF">SAMN05444370_10820</name>
</gene>
<dbReference type="OrthoDB" id="9176880at2"/>
<feature type="region of interest" description="Disordered" evidence="1">
    <location>
        <begin position="284"/>
        <end position="320"/>
    </location>
</feature>
<name>A0A1H4CTB4_9RHOB</name>
<feature type="region of interest" description="Disordered" evidence="1">
    <location>
        <begin position="374"/>
        <end position="434"/>
    </location>
</feature>
<dbReference type="RefSeq" id="WP_093254174.1">
    <property type="nucleotide sequence ID" value="NZ_FNQM01000008.1"/>
</dbReference>
<reference evidence="2 3" key="1">
    <citation type="submission" date="2016-10" db="EMBL/GenBank/DDBJ databases">
        <authorList>
            <person name="de Groot N.N."/>
        </authorList>
    </citation>
    <scope>NUCLEOTIDE SEQUENCE [LARGE SCALE GENOMIC DNA]</scope>
    <source>
        <strain evidence="2 3">DSM 15345</strain>
    </source>
</reference>
<feature type="compositionally biased region" description="Acidic residues" evidence="1">
    <location>
        <begin position="303"/>
        <end position="313"/>
    </location>
</feature>